<gene>
    <name evidence="1" type="ORF">CBQ26_00280</name>
</gene>
<comment type="caution">
    <text evidence="1">The sequence shown here is derived from an EMBL/GenBank/DDBJ whole genome shotgun (WGS) entry which is preliminary data.</text>
</comment>
<protein>
    <submittedName>
        <fullName evidence="1">Uncharacterized protein</fullName>
    </submittedName>
</protein>
<dbReference type="OrthoDB" id="10004369at2"/>
<dbReference type="SMR" id="A0A246BTC3"/>
<keyword evidence="2" id="KW-1185">Reference proteome</keyword>
<dbReference type="EMBL" id="NHMK01000003">
    <property type="protein sequence ID" value="OWL98928.1"/>
    <property type="molecule type" value="Genomic_DNA"/>
</dbReference>
<dbReference type="RefSeq" id="WP_088246621.1">
    <property type="nucleotide sequence ID" value="NZ_NHMK01000003.1"/>
</dbReference>
<evidence type="ECO:0000313" key="1">
    <source>
        <dbReference type="EMBL" id="OWL98928.1"/>
    </source>
</evidence>
<reference evidence="1 2" key="1">
    <citation type="submission" date="2017-05" db="EMBL/GenBank/DDBJ databases">
        <title>De novo genome assembly of Deniococcus indicus strain DR1.</title>
        <authorList>
            <person name="Chauhan D."/>
            <person name="Yennamalli R.M."/>
            <person name="Priyadarshini R."/>
        </authorList>
    </citation>
    <scope>NUCLEOTIDE SEQUENCE [LARGE SCALE GENOMIC DNA]</scope>
    <source>
        <strain evidence="1 2">DR1</strain>
    </source>
</reference>
<name>A0A246BTC3_9DEIO</name>
<proteinExistence type="predicted"/>
<accession>A0A246BTC3</accession>
<dbReference type="Proteomes" id="UP000197208">
    <property type="component" value="Unassembled WGS sequence"/>
</dbReference>
<organism evidence="1 2">
    <name type="scientific">Deinococcus indicus</name>
    <dbReference type="NCBI Taxonomy" id="223556"/>
    <lineage>
        <taxon>Bacteria</taxon>
        <taxon>Thermotogati</taxon>
        <taxon>Deinococcota</taxon>
        <taxon>Deinococci</taxon>
        <taxon>Deinococcales</taxon>
        <taxon>Deinococcaceae</taxon>
        <taxon>Deinococcus</taxon>
    </lineage>
</organism>
<dbReference type="AlphaFoldDB" id="A0A246BTC3"/>
<sequence>MNHVPTVHQLATRTRQINASNDWGTDFTPAQIPQFLALIHSEITEAHHERDRAKRARELGDVIVRALDLCELIRPGLIGSRLTTLEHHRPGLLMRWATRRHRSVYESSLHARTSAALETFRKAPADQMPGQVVVDLSRLICAANFVLLCEQPRGTTPTDLISGILDANSARGKRHGGRRC</sequence>
<evidence type="ECO:0000313" key="2">
    <source>
        <dbReference type="Proteomes" id="UP000197208"/>
    </source>
</evidence>